<organism evidence="3 5">
    <name type="scientific">Fluoribacter gormanii</name>
    <dbReference type="NCBI Taxonomy" id="464"/>
    <lineage>
        <taxon>Bacteria</taxon>
        <taxon>Pseudomonadati</taxon>
        <taxon>Pseudomonadota</taxon>
        <taxon>Gammaproteobacteria</taxon>
        <taxon>Legionellales</taxon>
        <taxon>Legionellaceae</taxon>
        <taxon>Fluoribacter</taxon>
    </lineage>
</organism>
<dbReference type="EMBL" id="UGGV01000001">
    <property type="protein sequence ID" value="STO24503.1"/>
    <property type="molecule type" value="Genomic_DNA"/>
</dbReference>
<keyword evidence="1" id="KW-0472">Membrane</keyword>
<name>A0A377GIX5_9GAMM</name>
<dbReference type="AlphaFoldDB" id="A0A377GIX5"/>
<protein>
    <submittedName>
        <fullName evidence="3">Uncharacterized protein</fullName>
    </submittedName>
</protein>
<evidence type="ECO:0000256" key="1">
    <source>
        <dbReference type="SAM" id="Phobius"/>
    </source>
</evidence>
<dbReference type="Proteomes" id="UP000254374">
    <property type="component" value="Unassembled WGS sequence"/>
</dbReference>
<dbReference type="RefSeq" id="WP_058467949.1">
    <property type="nucleotide sequence ID" value="NZ_CAAAIX010000007.1"/>
</dbReference>
<feature type="transmembrane region" description="Helical" evidence="1">
    <location>
        <begin position="268"/>
        <end position="286"/>
    </location>
</feature>
<dbReference type="OrthoDB" id="5657185at2"/>
<evidence type="ECO:0000313" key="2">
    <source>
        <dbReference type="EMBL" id="SIQ47049.1"/>
    </source>
</evidence>
<reference evidence="2 4" key="1">
    <citation type="submission" date="2017-01" db="EMBL/GenBank/DDBJ databases">
        <authorList>
            <person name="Varghese N."/>
            <person name="Submissions S."/>
        </authorList>
    </citation>
    <scope>NUCLEOTIDE SEQUENCE [LARGE SCALE GENOMIC DNA]</scope>
    <source>
        <strain evidence="2 4">ATCC 33342</strain>
    </source>
</reference>
<keyword evidence="1" id="KW-1133">Transmembrane helix</keyword>
<keyword evidence="1" id="KW-0812">Transmembrane</keyword>
<gene>
    <name evidence="3" type="ORF">NCTC11401_01316</name>
    <name evidence="2" type="ORF">SAMN05421777_101102</name>
</gene>
<keyword evidence="4" id="KW-1185">Reference proteome</keyword>
<evidence type="ECO:0000313" key="5">
    <source>
        <dbReference type="Proteomes" id="UP000254374"/>
    </source>
</evidence>
<accession>A0A377GIX5</accession>
<sequence length="325" mass="37042">MINNSELEIIICFMYVNADFFAAPFLNRDKFSSWVGQKEDVIKFSTQLHEALETSKPISINNIDLLKAFRVAIVGASVLKTGEFSKRNCLLTGYSTPLLRVLMAIPRLASTIKSHMNSNLFDNWYNTQSPKINNKRNRRLEKLDLLTKKLDHDFELYQAKKLKKIHLISPVGVSISHKFNGNAVSNYKDGAQKPTEIIIEDGGDSDLSELRLLVDKFNLAQSVRETLRNPKVNPITRLKQFSDIIQDKNFIATFTEDNDSDGMRLLKTVAYALTTLVFGLGLYLSYKNKGTCKFWTSGEEELLESTNEKFDMEIIRISNPKVWGK</sequence>
<evidence type="ECO:0000313" key="3">
    <source>
        <dbReference type="EMBL" id="STO24503.1"/>
    </source>
</evidence>
<proteinExistence type="predicted"/>
<dbReference type="Proteomes" id="UP000186808">
    <property type="component" value="Unassembled WGS sequence"/>
</dbReference>
<dbReference type="EMBL" id="FTNL01000001">
    <property type="protein sequence ID" value="SIQ47049.1"/>
    <property type="molecule type" value="Genomic_DNA"/>
</dbReference>
<evidence type="ECO:0000313" key="4">
    <source>
        <dbReference type="Proteomes" id="UP000186808"/>
    </source>
</evidence>
<reference evidence="3 5" key="2">
    <citation type="submission" date="2018-06" db="EMBL/GenBank/DDBJ databases">
        <authorList>
            <consortium name="Pathogen Informatics"/>
            <person name="Doyle S."/>
        </authorList>
    </citation>
    <scope>NUCLEOTIDE SEQUENCE [LARGE SCALE GENOMIC DNA]</scope>
    <source>
        <strain evidence="3 5">NCTC11401</strain>
    </source>
</reference>